<dbReference type="EMBL" id="VUOC01000001">
    <property type="protein sequence ID" value="KAA2245079.1"/>
    <property type="molecule type" value="Genomic_DNA"/>
</dbReference>
<dbReference type="CDD" id="cd01299">
    <property type="entry name" value="Met_dep_hydrolase_A"/>
    <property type="match status" value="1"/>
</dbReference>
<dbReference type="Pfam" id="PF01979">
    <property type="entry name" value="Amidohydro_1"/>
    <property type="match status" value="1"/>
</dbReference>
<keyword evidence="4" id="KW-1185">Reference proteome</keyword>
<gene>
    <name evidence="3" type="ORF">F0L74_03710</name>
</gene>
<reference evidence="3 4" key="2">
    <citation type="submission" date="2019-09" db="EMBL/GenBank/DDBJ databases">
        <authorList>
            <person name="Jin C."/>
        </authorList>
    </citation>
    <scope>NUCLEOTIDE SEQUENCE [LARGE SCALE GENOMIC DNA]</scope>
    <source>
        <strain evidence="3 4">BN140078</strain>
    </source>
</reference>
<name>A0A5B2W495_9BACT</name>
<dbReference type="SUPFAM" id="SSF51556">
    <property type="entry name" value="Metallo-dependent hydrolases"/>
    <property type="match status" value="1"/>
</dbReference>
<evidence type="ECO:0000259" key="2">
    <source>
        <dbReference type="Pfam" id="PF01979"/>
    </source>
</evidence>
<feature type="domain" description="Amidohydrolase-related" evidence="2">
    <location>
        <begin position="73"/>
        <end position="420"/>
    </location>
</feature>
<protein>
    <submittedName>
        <fullName evidence="3">Amidohydrolase family protein</fullName>
    </submittedName>
</protein>
<evidence type="ECO:0000313" key="4">
    <source>
        <dbReference type="Proteomes" id="UP000324611"/>
    </source>
</evidence>
<proteinExistence type="predicted"/>
<dbReference type="Gene3D" id="3.20.20.140">
    <property type="entry name" value="Metal-dependent hydrolases"/>
    <property type="match status" value="1"/>
</dbReference>
<comment type="caution">
    <text evidence="3">The sequence shown here is derived from an EMBL/GenBank/DDBJ whole genome shotgun (WGS) entry which is preliminary data.</text>
</comment>
<dbReference type="PANTHER" id="PTHR43135:SF3">
    <property type="entry name" value="ALPHA-D-RIBOSE 1-METHYLPHOSPHONATE 5-TRIPHOSPHATE DIPHOSPHATASE"/>
    <property type="match status" value="1"/>
</dbReference>
<reference evidence="3 4" key="1">
    <citation type="submission" date="2019-09" db="EMBL/GenBank/DDBJ databases">
        <title>Chitinophaga ginsengihumi sp. nov., isolated from soil of ginseng rhizosphere.</title>
        <authorList>
            <person name="Lee J."/>
        </authorList>
    </citation>
    <scope>NUCLEOTIDE SEQUENCE [LARGE SCALE GENOMIC DNA]</scope>
    <source>
        <strain evidence="3 4">BN140078</strain>
    </source>
</reference>
<dbReference type="RefSeq" id="WP_149836475.1">
    <property type="nucleotide sequence ID" value="NZ_VUOC01000001.1"/>
</dbReference>
<organism evidence="3 4">
    <name type="scientific">Chitinophaga agrisoli</name>
    <dbReference type="NCBI Taxonomy" id="2607653"/>
    <lineage>
        <taxon>Bacteria</taxon>
        <taxon>Pseudomonadati</taxon>
        <taxon>Bacteroidota</taxon>
        <taxon>Chitinophagia</taxon>
        <taxon>Chitinophagales</taxon>
        <taxon>Chitinophagaceae</taxon>
        <taxon>Chitinophaga</taxon>
    </lineage>
</organism>
<dbReference type="AlphaFoldDB" id="A0A5B2W495"/>
<keyword evidence="3" id="KW-0378">Hydrolase</keyword>
<dbReference type="InterPro" id="IPR011059">
    <property type="entry name" value="Metal-dep_hydrolase_composite"/>
</dbReference>
<dbReference type="InterPro" id="IPR032466">
    <property type="entry name" value="Metal_Hydrolase"/>
</dbReference>
<dbReference type="PANTHER" id="PTHR43135">
    <property type="entry name" value="ALPHA-D-RIBOSE 1-METHYLPHOSPHONATE 5-TRIPHOSPHATE DIPHOSPHATASE"/>
    <property type="match status" value="1"/>
</dbReference>
<dbReference type="InterPro" id="IPR051781">
    <property type="entry name" value="Metallo-dep_Hydrolase"/>
</dbReference>
<sequence>MKTNVLTALLAFCISGAYAQSTILHCGSLIDGIGNIPRKNVSVIITGNQISDVKDGFVTGSAQDKIIDLSKQTVTPGWMDMHVHMESETNKNAYSEKFTLNPADYAFQSVVFAERTLMAGFTTVRDLGGSGVNISLRNAINKGLIKGPRVFTAGKAIATTGGHADPTNGYRRDLMGDPGPDEGVVNGPDDCRKAVRQAYKNGSDLIKITATGGVLSVAKDGSGPQFTEEELKAIVETAKDYGFRVAAHAHGAEGIKRAIRAGVSSIEHGTLMDDECMALAKQYGTWYVPTIIAGRSTADSAKIPGYYPALVQPKALTIGPKLQATFAKAYKAGVKIAFGTDAGVYMHGKNWLEFTYMVEGGMPPMEAIKAATIQAADLLGMKDKLGSITPGKLADIVAVDGDPLQDIQTMSKVSFVMKDGLIFKHTTANLPSVKNE</sequence>
<dbReference type="GO" id="GO:0016810">
    <property type="term" value="F:hydrolase activity, acting on carbon-nitrogen (but not peptide) bonds"/>
    <property type="evidence" value="ECO:0007669"/>
    <property type="project" value="InterPro"/>
</dbReference>
<evidence type="ECO:0000256" key="1">
    <source>
        <dbReference type="SAM" id="SignalP"/>
    </source>
</evidence>
<feature type="chain" id="PRO_5022893945" evidence="1">
    <location>
        <begin position="20"/>
        <end position="436"/>
    </location>
</feature>
<dbReference type="InterPro" id="IPR057744">
    <property type="entry name" value="OTAase-like"/>
</dbReference>
<dbReference type="SUPFAM" id="SSF51338">
    <property type="entry name" value="Composite domain of metallo-dependent hydrolases"/>
    <property type="match status" value="1"/>
</dbReference>
<accession>A0A5B2W495</accession>
<feature type="signal peptide" evidence="1">
    <location>
        <begin position="1"/>
        <end position="19"/>
    </location>
</feature>
<dbReference type="Proteomes" id="UP000324611">
    <property type="component" value="Unassembled WGS sequence"/>
</dbReference>
<dbReference type="InterPro" id="IPR006680">
    <property type="entry name" value="Amidohydro-rel"/>
</dbReference>
<dbReference type="Gene3D" id="2.30.40.10">
    <property type="entry name" value="Urease, subunit C, domain 1"/>
    <property type="match status" value="1"/>
</dbReference>
<evidence type="ECO:0000313" key="3">
    <source>
        <dbReference type="EMBL" id="KAA2245079.1"/>
    </source>
</evidence>
<keyword evidence="1" id="KW-0732">Signal</keyword>